<comment type="caution">
    <text evidence="2">The sequence shown here is derived from an EMBL/GenBank/DDBJ whole genome shotgun (WGS) entry which is preliminary data.</text>
</comment>
<feature type="region of interest" description="Disordered" evidence="1">
    <location>
        <begin position="1"/>
        <end position="25"/>
    </location>
</feature>
<evidence type="ECO:0000313" key="3">
    <source>
        <dbReference type="Proteomes" id="UP001303160"/>
    </source>
</evidence>
<keyword evidence="3" id="KW-1185">Reference proteome</keyword>
<proteinExistence type="predicted"/>
<protein>
    <submittedName>
        <fullName evidence="2">Uncharacterized protein</fullName>
    </submittedName>
</protein>
<gene>
    <name evidence="2" type="ORF">QBC40DRAFT_259016</name>
</gene>
<reference evidence="2" key="2">
    <citation type="submission" date="2023-05" db="EMBL/GenBank/DDBJ databases">
        <authorList>
            <consortium name="Lawrence Berkeley National Laboratory"/>
            <person name="Steindorff A."/>
            <person name="Hensen N."/>
            <person name="Bonometti L."/>
            <person name="Westerberg I."/>
            <person name="Brannstrom I.O."/>
            <person name="Guillou S."/>
            <person name="Cros-Aarteil S."/>
            <person name="Calhoun S."/>
            <person name="Haridas S."/>
            <person name="Kuo A."/>
            <person name="Mondo S."/>
            <person name="Pangilinan J."/>
            <person name="Riley R."/>
            <person name="Labutti K."/>
            <person name="Andreopoulos B."/>
            <person name="Lipzen A."/>
            <person name="Chen C."/>
            <person name="Yanf M."/>
            <person name="Daum C."/>
            <person name="Ng V."/>
            <person name="Clum A."/>
            <person name="Ohm R."/>
            <person name="Martin F."/>
            <person name="Silar P."/>
            <person name="Natvig D."/>
            <person name="Lalanne C."/>
            <person name="Gautier V."/>
            <person name="Ament-Velasquez S.L."/>
            <person name="Kruys A."/>
            <person name="Hutchinson M.I."/>
            <person name="Powell A.J."/>
            <person name="Barry K."/>
            <person name="Miller A.N."/>
            <person name="Grigoriev I.V."/>
            <person name="Debuchy R."/>
            <person name="Gladieux P."/>
            <person name="Thoren M.H."/>
            <person name="Johannesson H."/>
        </authorList>
    </citation>
    <scope>NUCLEOTIDE SEQUENCE</scope>
    <source>
        <strain evidence="2">CBS 315.58</strain>
    </source>
</reference>
<dbReference type="EMBL" id="MU864013">
    <property type="protein sequence ID" value="KAK4195449.1"/>
    <property type="molecule type" value="Genomic_DNA"/>
</dbReference>
<sequence>MPSSSVNRDKRPPMRGISSRQSEYPSPAQVVAAAKAVAYCLGSEQPHALVGGAACLVLGSSRVTVDVDLVVPKGKTKDARQLLRSQPDYFTVEGRTNHTSYRSTPPVEIEILTPPALFKEPFDEATETIQVNGTRVLKPTLILNAKCRSILGRANEEKKNTDAEDIKFLLNWCLRNASYPTNSEVPNTTKEFVDNFIAYYEGAELWHKAGYDMSRGMRSLSLPLSDLNLTVDRNLDAPLNEMDVFGPQERGLTSMMMEVTPQE</sequence>
<accession>A0AAN6X7T5</accession>
<dbReference type="Proteomes" id="UP001303160">
    <property type="component" value="Unassembled WGS sequence"/>
</dbReference>
<organism evidence="2 3">
    <name type="scientific">Triangularia verruculosa</name>
    <dbReference type="NCBI Taxonomy" id="2587418"/>
    <lineage>
        <taxon>Eukaryota</taxon>
        <taxon>Fungi</taxon>
        <taxon>Dikarya</taxon>
        <taxon>Ascomycota</taxon>
        <taxon>Pezizomycotina</taxon>
        <taxon>Sordariomycetes</taxon>
        <taxon>Sordariomycetidae</taxon>
        <taxon>Sordariales</taxon>
        <taxon>Podosporaceae</taxon>
        <taxon>Triangularia</taxon>
    </lineage>
</organism>
<dbReference type="SUPFAM" id="SSF81301">
    <property type="entry name" value="Nucleotidyltransferase"/>
    <property type="match status" value="1"/>
</dbReference>
<dbReference type="Gene3D" id="3.30.460.40">
    <property type="match status" value="1"/>
</dbReference>
<evidence type="ECO:0000313" key="2">
    <source>
        <dbReference type="EMBL" id="KAK4195449.1"/>
    </source>
</evidence>
<evidence type="ECO:0000256" key="1">
    <source>
        <dbReference type="SAM" id="MobiDB-lite"/>
    </source>
</evidence>
<reference evidence="2" key="1">
    <citation type="journal article" date="2023" name="Mol. Phylogenet. Evol.">
        <title>Genome-scale phylogeny and comparative genomics of the fungal order Sordariales.</title>
        <authorList>
            <person name="Hensen N."/>
            <person name="Bonometti L."/>
            <person name="Westerberg I."/>
            <person name="Brannstrom I.O."/>
            <person name="Guillou S."/>
            <person name="Cros-Aarteil S."/>
            <person name="Calhoun S."/>
            <person name="Haridas S."/>
            <person name="Kuo A."/>
            <person name="Mondo S."/>
            <person name="Pangilinan J."/>
            <person name="Riley R."/>
            <person name="LaButti K."/>
            <person name="Andreopoulos B."/>
            <person name="Lipzen A."/>
            <person name="Chen C."/>
            <person name="Yan M."/>
            <person name="Daum C."/>
            <person name="Ng V."/>
            <person name="Clum A."/>
            <person name="Steindorff A."/>
            <person name="Ohm R.A."/>
            <person name="Martin F."/>
            <person name="Silar P."/>
            <person name="Natvig D.O."/>
            <person name="Lalanne C."/>
            <person name="Gautier V."/>
            <person name="Ament-Velasquez S.L."/>
            <person name="Kruys A."/>
            <person name="Hutchinson M.I."/>
            <person name="Powell A.J."/>
            <person name="Barry K."/>
            <person name="Miller A.N."/>
            <person name="Grigoriev I.V."/>
            <person name="Debuchy R."/>
            <person name="Gladieux P."/>
            <person name="Hiltunen Thoren M."/>
            <person name="Johannesson H."/>
        </authorList>
    </citation>
    <scope>NUCLEOTIDE SEQUENCE</scope>
    <source>
        <strain evidence="2">CBS 315.58</strain>
    </source>
</reference>
<dbReference type="InterPro" id="IPR043519">
    <property type="entry name" value="NT_sf"/>
</dbReference>
<name>A0AAN6X7T5_9PEZI</name>
<dbReference type="AlphaFoldDB" id="A0AAN6X7T5"/>